<gene>
    <name evidence="4" type="ORF">N864_13165</name>
</gene>
<dbReference type="InterPro" id="IPR038765">
    <property type="entry name" value="Papain-like_cys_pep_sf"/>
</dbReference>
<keyword evidence="2" id="KW-0472">Membrane</keyword>
<proteinExistence type="predicted"/>
<evidence type="ECO:0000313" key="5">
    <source>
        <dbReference type="Proteomes" id="UP000019494"/>
    </source>
</evidence>
<organism evidence="4 5">
    <name type="scientific">Intrasporangium chromatireducens Q5-1</name>
    <dbReference type="NCBI Taxonomy" id="584657"/>
    <lineage>
        <taxon>Bacteria</taxon>
        <taxon>Bacillati</taxon>
        <taxon>Actinomycetota</taxon>
        <taxon>Actinomycetes</taxon>
        <taxon>Micrococcales</taxon>
        <taxon>Intrasporangiaceae</taxon>
        <taxon>Intrasporangium</taxon>
    </lineage>
</organism>
<feature type="domain" description="Transglutaminase-like" evidence="3">
    <location>
        <begin position="479"/>
        <end position="548"/>
    </location>
</feature>
<dbReference type="PATRIC" id="fig|584657.3.peg.3675"/>
<dbReference type="AlphaFoldDB" id="W9GEF8"/>
<dbReference type="Pfam" id="PF01841">
    <property type="entry name" value="Transglut_core"/>
    <property type="match status" value="1"/>
</dbReference>
<protein>
    <submittedName>
        <fullName evidence="4">Transglutaminase</fullName>
    </submittedName>
</protein>
<sequence length="771" mass="83719">MTRRRWRITILGALATLAAAYPVSSLFSSNEWLSQTAVFVALTAAVGLVMRGLTRSRVVVVAVQVLVVGYVIVWRFGQDTLSWLLPTRETWDGLGFLVTEAYETIQRYTAPAPLTAGVTFCLVVIGAALAIAVDAMAATWRAPAAAGLPLLTAYLITAANGSEALEPRYFVPPVILWLAMLHTTARGRFTGWSTTSSVAEDDTGFDGVAGVESHSRQAERSFSSGAVRLGLIGLVLALVVPLLVPHFPPRYLAEGLGRSGGTGGTGTVGFSNTLDLTRSLTSTDQTPVLRYTTKGPHPPLRVLATSFYSSNGEWVGDADEGTGPGATPSPSGGKDYTMTVRDNTLRAPHIAAPYPVVAVSMDGTPWRQDPTTGDIRVGRAVSSYRVTYADVAPLPSQLDEAGPPGGPEVHPEDLAIPEAARQTVVSWSDEVTRGKQTELQKAIAIQDHLRDTTIYTYSLQLPERRRDKQGRFLDPITNFRDTKVGYCVQFATAMVMLARAQGIPARMAIGFLPGEQQGDEYVVRASDAHAWPELYFSGYGWLRFEPTPGSRSGAPPTYTVQGDAAGPTRAGQQAPEPGATSAAPSRTGRPGLDQPNVVAPQPTFWDEVTGFVTLRGVLTAVGLLVALLAVFAMPLTAALARRRRRRRAANQRDLVEADWDELTSHLRDLGIDPPEGGTLRTWRDHVIRDGHLDDTNATAVRRVTATLEKARYDRPERTTPEQTQALHEDIRSIRRHVGRTRAMSTRVRAFLWPEAGVSVWRRLSDRFTGRD</sequence>
<dbReference type="InterPro" id="IPR052901">
    <property type="entry name" value="Bact_TGase-like"/>
</dbReference>
<dbReference type="RefSeq" id="WP_034720683.1">
    <property type="nucleotide sequence ID" value="NZ_AWQS01000243.1"/>
</dbReference>
<feature type="transmembrane region" description="Helical" evidence="2">
    <location>
        <begin position="617"/>
        <end position="640"/>
    </location>
</feature>
<dbReference type="EMBL" id="AWQS01000243">
    <property type="protein sequence ID" value="EWT04450.1"/>
    <property type="molecule type" value="Genomic_DNA"/>
</dbReference>
<evidence type="ECO:0000256" key="2">
    <source>
        <dbReference type="SAM" id="Phobius"/>
    </source>
</evidence>
<comment type="caution">
    <text evidence="4">The sequence shown here is derived from an EMBL/GenBank/DDBJ whole genome shotgun (WGS) entry which is preliminary data.</text>
</comment>
<evidence type="ECO:0000256" key="1">
    <source>
        <dbReference type="SAM" id="MobiDB-lite"/>
    </source>
</evidence>
<feature type="region of interest" description="Disordered" evidence="1">
    <location>
        <begin position="550"/>
        <end position="598"/>
    </location>
</feature>
<dbReference type="Proteomes" id="UP000019494">
    <property type="component" value="Unassembled WGS sequence"/>
</dbReference>
<dbReference type="SUPFAM" id="SSF54001">
    <property type="entry name" value="Cysteine proteinases"/>
    <property type="match status" value="1"/>
</dbReference>
<reference evidence="5" key="1">
    <citation type="submission" date="2013-08" db="EMBL/GenBank/DDBJ databases">
        <title>Intrasporangium oryzae NRRL B-24470.</title>
        <authorList>
            <person name="Liu H."/>
            <person name="Wang G."/>
        </authorList>
    </citation>
    <scope>NUCLEOTIDE SEQUENCE [LARGE SCALE GENOMIC DNA]</scope>
    <source>
        <strain evidence="5">Q5-1</strain>
    </source>
</reference>
<dbReference type="InterPro" id="IPR021878">
    <property type="entry name" value="TgpA_N"/>
</dbReference>
<accession>W9GEF8</accession>
<keyword evidence="2" id="KW-1133">Transmembrane helix</keyword>
<feature type="transmembrane region" description="Helical" evidence="2">
    <location>
        <begin position="58"/>
        <end position="77"/>
    </location>
</feature>
<dbReference type="SMART" id="SM00460">
    <property type="entry name" value="TGc"/>
    <property type="match status" value="1"/>
</dbReference>
<dbReference type="Pfam" id="PF11992">
    <property type="entry name" value="TgpA_N"/>
    <property type="match status" value="1"/>
</dbReference>
<dbReference type="OrthoDB" id="9804023at2"/>
<feature type="transmembrane region" description="Helical" evidence="2">
    <location>
        <begin position="225"/>
        <end position="244"/>
    </location>
</feature>
<dbReference type="PANTHER" id="PTHR42736">
    <property type="entry name" value="PROTEIN-GLUTAMINE GAMMA-GLUTAMYLTRANSFERASE"/>
    <property type="match status" value="1"/>
</dbReference>
<evidence type="ECO:0000313" key="4">
    <source>
        <dbReference type="EMBL" id="EWT04450.1"/>
    </source>
</evidence>
<name>W9GEF8_9MICO</name>
<dbReference type="PANTHER" id="PTHR42736:SF1">
    <property type="entry name" value="PROTEIN-GLUTAMINE GAMMA-GLUTAMYLTRANSFERASE"/>
    <property type="match status" value="1"/>
</dbReference>
<dbReference type="Gene3D" id="3.10.620.30">
    <property type="match status" value="1"/>
</dbReference>
<feature type="transmembrane region" description="Helical" evidence="2">
    <location>
        <begin position="114"/>
        <end position="133"/>
    </location>
</feature>
<feature type="transmembrane region" description="Helical" evidence="2">
    <location>
        <begin position="32"/>
        <end position="51"/>
    </location>
</feature>
<keyword evidence="5" id="KW-1185">Reference proteome</keyword>
<evidence type="ECO:0000259" key="3">
    <source>
        <dbReference type="SMART" id="SM00460"/>
    </source>
</evidence>
<dbReference type="InterPro" id="IPR002931">
    <property type="entry name" value="Transglutaminase-like"/>
</dbReference>
<keyword evidence="2" id="KW-0812">Transmembrane</keyword>
<feature type="region of interest" description="Disordered" evidence="1">
    <location>
        <begin position="315"/>
        <end position="335"/>
    </location>
</feature>